<accession>A0A392QFE7</accession>
<evidence type="ECO:0000313" key="3">
    <source>
        <dbReference type="Proteomes" id="UP000265520"/>
    </source>
</evidence>
<organism evidence="2 3">
    <name type="scientific">Trifolium medium</name>
    <dbReference type="NCBI Taxonomy" id="97028"/>
    <lineage>
        <taxon>Eukaryota</taxon>
        <taxon>Viridiplantae</taxon>
        <taxon>Streptophyta</taxon>
        <taxon>Embryophyta</taxon>
        <taxon>Tracheophyta</taxon>
        <taxon>Spermatophyta</taxon>
        <taxon>Magnoliopsida</taxon>
        <taxon>eudicotyledons</taxon>
        <taxon>Gunneridae</taxon>
        <taxon>Pentapetalae</taxon>
        <taxon>rosids</taxon>
        <taxon>fabids</taxon>
        <taxon>Fabales</taxon>
        <taxon>Fabaceae</taxon>
        <taxon>Papilionoideae</taxon>
        <taxon>50 kb inversion clade</taxon>
        <taxon>NPAAA clade</taxon>
        <taxon>Hologalegina</taxon>
        <taxon>IRL clade</taxon>
        <taxon>Trifolieae</taxon>
        <taxon>Trifolium</taxon>
    </lineage>
</organism>
<dbReference type="EMBL" id="LXQA010134201">
    <property type="protein sequence ID" value="MCI23113.1"/>
    <property type="molecule type" value="Genomic_DNA"/>
</dbReference>
<dbReference type="AlphaFoldDB" id="A0A392QFE7"/>
<sequence>RPTFPGGSGAGAADDDAEMGVADDDGDDAEMEEGDASDEDYAASD</sequence>
<reference evidence="2 3" key="1">
    <citation type="journal article" date="2018" name="Front. Plant Sci.">
        <title>Red Clover (Trifolium pratense) and Zigzag Clover (T. medium) - A Picture of Genomic Similarities and Differences.</title>
        <authorList>
            <person name="Dluhosova J."/>
            <person name="Istvanek J."/>
            <person name="Nedelnik J."/>
            <person name="Repkova J."/>
        </authorList>
    </citation>
    <scope>NUCLEOTIDE SEQUENCE [LARGE SCALE GENOMIC DNA]</scope>
    <source>
        <strain evidence="3">cv. 10/8</strain>
        <tissue evidence="2">Leaf</tissue>
    </source>
</reference>
<evidence type="ECO:0000313" key="2">
    <source>
        <dbReference type="EMBL" id="MCI23113.1"/>
    </source>
</evidence>
<proteinExistence type="predicted"/>
<feature type="region of interest" description="Disordered" evidence="1">
    <location>
        <begin position="1"/>
        <end position="45"/>
    </location>
</feature>
<name>A0A392QFE7_9FABA</name>
<feature type="compositionally biased region" description="Acidic residues" evidence="1">
    <location>
        <begin position="13"/>
        <end position="45"/>
    </location>
</feature>
<evidence type="ECO:0000256" key="1">
    <source>
        <dbReference type="SAM" id="MobiDB-lite"/>
    </source>
</evidence>
<protein>
    <submittedName>
        <fullName evidence="2">Uncharacterized protein</fullName>
    </submittedName>
</protein>
<feature type="compositionally biased region" description="Gly residues" evidence="1">
    <location>
        <begin position="1"/>
        <end position="10"/>
    </location>
</feature>
<dbReference type="Proteomes" id="UP000265520">
    <property type="component" value="Unassembled WGS sequence"/>
</dbReference>
<comment type="caution">
    <text evidence="2">The sequence shown here is derived from an EMBL/GenBank/DDBJ whole genome shotgun (WGS) entry which is preliminary data.</text>
</comment>
<keyword evidence="3" id="KW-1185">Reference proteome</keyword>
<feature type="non-terminal residue" evidence="2">
    <location>
        <position position="1"/>
    </location>
</feature>